<evidence type="ECO:0000256" key="2">
    <source>
        <dbReference type="ARBA" id="ARBA00022692"/>
    </source>
</evidence>
<evidence type="ECO:0000256" key="1">
    <source>
        <dbReference type="ARBA" id="ARBA00004141"/>
    </source>
</evidence>
<feature type="transmembrane region" description="Helical" evidence="5">
    <location>
        <begin position="108"/>
        <end position="125"/>
    </location>
</feature>
<keyword evidence="3 5" id="KW-1133">Transmembrane helix</keyword>
<accession>A0A6B9ZP38</accession>
<protein>
    <submittedName>
        <fullName evidence="6">DoxX family protein</fullName>
    </submittedName>
</protein>
<dbReference type="Pfam" id="PF13564">
    <property type="entry name" value="DoxX_2"/>
    <property type="match status" value="1"/>
</dbReference>
<proteinExistence type="predicted"/>
<dbReference type="Proteomes" id="UP000476411">
    <property type="component" value="Chromosome"/>
</dbReference>
<dbReference type="InterPro" id="IPR032808">
    <property type="entry name" value="DoxX"/>
</dbReference>
<sequence>MTNTTSVSKTLNVFLWIAQWLLAITLLWAATMKLSKSAGELAAMWPWTAAHPVLVKVTGIIDLLAASGLVLPLLLRIRPQLTLLAAYGVMALMLSACIFHIMRGEAPAIGFNVVVGAIAAFIAWGRRR</sequence>
<evidence type="ECO:0000256" key="5">
    <source>
        <dbReference type="SAM" id="Phobius"/>
    </source>
</evidence>
<feature type="transmembrane region" description="Helical" evidence="5">
    <location>
        <begin position="53"/>
        <end position="74"/>
    </location>
</feature>
<dbReference type="EMBL" id="CP048113">
    <property type="protein sequence ID" value="QHS63747.1"/>
    <property type="molecule type" value="Genomic_DNA"/>
</dbReference>
<feature type="transmembrane region" description="Helical" evidence="5">
    <location>
        <begin position="81"/>
        <end position="102"/>
    </location>
</feature>
<evidence type="ECO:0000313" key="6">
    <source>
        <dbReference type="EMBL" id="QHS63747.1"/>
    </source>
</evidence>
<comment type="subcellular location">
    <subcellularLocation>
        <location evidence="1">Membrane</location>
        <topology evidence="1">Multi-pass membrane protein</topology>
    </subcellularLocation>
</comment>
<keyword evidence="2 5" id="KW-0812">Transmembrane</keyword>
<dbReference type="AlphaFoldDB" id="A0A6B9ZP38"/>
<dbReference type="RefSeq" id="WP_162335463.1">
    <property type="nucleotide sequence ID" value="NZ_CP048113.1"/>
</dbReference>
<keyword evidence="4 5" id="KW-0472">Membrane</keyword>
<gene>
    <name evidence="6" type="ORF">GWR21_30450</name>
</gene>
<organism evidence="6 7">
    <name type="scientific">Chitinophaga agri</name>
    <dbReference type="NCBI Taxonomy" id="2703787"/>
    <lineage>
        <taxon>Bacteria</taxon>
        <taxon>Pseudomonadati</taxon>
        <taxon>Bacteroidota</taxon>
        <taxon>Chitinophagia</taxon>
        <taxon>Chitinophagales</taxon>
        <taxon>Chitinophagaceae</taxon>
        <taxon>Chitinophaga</taxon>
    </lineage>
</organism>
<name>A0A6B9ZP38_9BACT</name>
<dbReference type="KEGG" id="chih:GWR21_30450"/>
<evidence type="ECO:0000313" key="7">
    <source>
        <dbReference type="Proteomes" id="UP000476411"/>
    </source>
</evidence>
<keyword evidence="7" id="KW-1185">Reference proteome</keyword>
<evidence type="ECO:0000256" key="4">
    <source>
        <dbReference type="ARBA" id="ARBA00023136"/>
    </source>
</evidence>
<reference evidence="6 7" key="1">
    <citation type="submission" date="2020-01" db="EMBL/GenBank/DDBJ databases">
        <title>Complete genome sequence of Chitinophaga sp. H33E-04 isolated from quinoa roots.</title>
        <authorList>
            <person name="Weon H.-Y."/>
            <person name="Lee S.A."/>
        </authorList>
    </citation>
    <scope>NUCLEOTIDE SEQUENCE [LARGE SCALE GENOMIC DNA]</scope>
    <source>
        <strain evidence="6 7">H33E-04</strain>
    </source>
</reference>
<dbReference type="GO" id="GO:0016020">
    <property type="term" value="C:membrane"/>
    <property type="evidence" value="ECO:0007669"/>
    <property type="project" value="UniProtKB-SubCell"/>
</dbReference>
<evidence type="ECO:0000256" key="3">
    <source>
        <dbReference type="ARBA" id="ARBA00022989"/>
    </source>
</evidence>